<keyword evidence="2" id="KW-0808">Transferase</keyword>
<keyword evidence="3" id="KW-1185">Reference proteome</keyword>
<dbReference type="InterPro" id="IPR001763">
    <property type="entry name" value="Rhodanese-like_dom"/>
</dbReference>
<dbReference type="CDD" id="cd00158">
    <property type="entry name" value="RHOD"/>
    <property type="match status" value="1"/>
</dbReference>
<feature type="domain" description="Rhodanese" evidence="1">
    <location>
        <begin position="24"/>
        <end position="109"/>
    </location>
</feature>
<dbReference type="PANTHER" id="PTHR44086">
    <property type="entry name" value="THIOSULFATE SULFURTRANSFERASE RDL2, MITOCHONDRIAL-RELATED"/>
    <property type="match status" value="1"/>
</dbReference>
<dbReference type="Proteomes" id="UP000553706">
    <property type="component" value="Unassembled WGS sequence"/>
</dbReference>
<sequence length="118" mass="12660">MLFFTGKKTDLREFTPQELEAALAKGEVILVDVREHAEHEAARIEGAVCYPLSTFDPDTLPEGDVVLHCGVGKRSAMAAERCTKAGVKIAGHLAGGINAWAQAGMPVDVLPWNVTVFV</sequence>
<dbReference type="EMBL" id="JACHFJ010000018">
    <property type="protein sequence ID" value="MBB5374482.1"/>
    <property type="molecule type" value="Genomic_DNA"/>
</dbReference>
<organism evidence="2 3">
    <name type="scientific">Acidocella aromatica</name>
    <dbReference type="NCBI Taxonomy" id="1303579"/>
    <lineage>
        <taxon>Bacteria</taxon>
        <taxon>Pseudomonadati</taxon>
        <taxon>Pseudomonadota</taxon>
        <taxon>Alphaproteobacteria</taxon>
        <taxon>Acetobacterales</taxon>
        <taxon>Acidocellaceae</taxon>
        <taxon>Acidocella</taxon>
    </lineage>
</organism>
<dbReference type="SUPFAM" id="SSF52821">
    <property type="entry name" value="Rhodanese/Cell cycle control phosphatase"/>
    <property type="match status" value="1"/>
</dbReference>
<evidence type="ECO:0000313" key="3">
    <source>
        <dbReference type="Proteomes" id="UP000553706"/>
    </source>
</evidence>
<dbReference type="Gene3D" id="3.40.250.10">
    <property type="entry name" value="Rhodanese-like domain"/>
    <property type="match status" value="1"/>
</dbReference>
<dbReference type="InterPro" id="IPR036873">
    <property type="entry name" value="Rhodanese-like_dom_sf"/>
</dbReference>
<evidence type="ECO:0000259" key="1">
    <source>
        <dbReference type="PROSITE" id="PS50206"/>
    </source>
</evidence>
<dbReference type="Pfam" id="PF00581">
    <property type="entry name" value="Rhodanese"/>
    <property type="match status" value="1"/>
</dbReference>
<gene>
    <name evidence="2" type="ORF">HNP71_002756</name>
</gene>
<dbReference type="GO" id="GO:0004792">
    <property type="term" value="F:thiosulfate-cyanide sulfurtransferase activity"/>
    <property type="evidence" value="ECO:0007669"/>
    <property type="project" value="TreeGrafter"/>
</dbReference>
<proteinExistence type="predicted"/>
<dbReference type="RefSeq" id="WP_183267493.1">
    <property type="nucleotide sequence ID" value="NZ_JACHFJ010000018.1"/>
</dbReference>
<dbReference type="AlphaFoldDB" id="A0A840VWI0"/>
<evidence type="ECO:0000313" key="2">
    <source>
        <dbReference type="EMBL" id="MBB5374482.1"/>
    </source>
</evidence>
<reference evidence="2 3" key="1">
    <citation type="submission" date="2020-08" db="EMBL/GenBank/DDBJ databases">
        <title>Genomic Encyclopedia of Type Strains, Phase IV (KMG-IV): sequencing the most valuable type-strain genomes for metagenomic binning, comparative biology and taxonomic classification.</title>
        <authorList>
            <person name="Goeker M."/>
        </authorList>
    </citation>
    <scope>NUCLEOTIDE SEQUENCE [LARGE SCALE GENOMIC DNA]</scope>
    <source>
        <strain evidence="2 3">DSM 27026</strain>
    </source>
</reference>
<name>A0A840VWI0_9PROT</name>
<comment type="caution">
    <text evidence="2">The sequence shown here is derived from an EMBL/GenBank/DDBJ whole genome shotgun (WGS) entry which is preliminary data.</text>
</comment>
<accession>A0A840VWI0</accession>
<dbReference type="PANTHER" id="PTHR44086:SF10">
    <property type="entry name" value="THIOSULFATE SULFURTRANSFERASE_RHODANESE-LIKE DOMAIN-CONTAINING PROTEIN 3"/>
    <property type="match status" value="1"/>
</dbReference>
<dbReference type="PROSITE" id="PS50206">
    <property type="entry name" value="RHODANESE_3"/>
    <property type="match status" value="1"/>
</dbReference>
<protein>
    <submittedName>
        <fullName evidence="2">Rhodanese-related sulfurtransferase</fullName>
    </submittedName>
</protein>
<dbReference type="SMART" id="SM00450">
    <property type="entry name" value="RHOD"/>
    <property type="match status" value="1"/>
</dbReference>